<accession>I7K7V3</accession>
<protein>
    <submittedName>
        <fullName evidence="5">Transcriptional regulator of fatty acid biosynthesis FabT</fullName>
    </submittedName>
</protein>
<dbReference type="PROSITE" id="PS50995">
    <property type="entry name" value="HTH_MARR_2"/>
    <property type="match status" value="1"/>
</dbReference>
<dbReference type="PRINTS" id="PR00598">
    <property type="entry name" value="HTHMARR"/>
</dbReference>
<dbReference type="Gene3D" id="1.10.10.10">
    <property type="entry name" value="Winged helix-like DNA-binding domain superfamily/Winged helix DNA-binding domain"/>
    <property type="match status" value="1"/>
</dbReference>
<evidence type="ECO:0000256" key="2">
    <source>
        <dbReference type="ARBA" id="ARBA00023125"/>
    </source>
</evidence>
<evidence type="ECO:0000313" key="6">
    <source>
        <dbReference type="Proteomes" id="UP000007652"/>
    </source>
</evidence>
<dbReference type="InterPro" id="IPR000835">
    <property type="entry name" value="HTH_MarR-typ"/>
</dbReference>
<proteinExistence type="predicted"/>
<dbReference type="RefSeq" id="WP_008908878.1">
    <property type="nucleotide sequence ID" value="NZ_CAKP01000082.1"/>
</dbReference>
<reference evidence="5 6" key="1">
    <citation type="journal article" date="2011" name="J. Bacteriol.">
        <title>Draft genome sequence of Caloramator australicus strain RC3T, a thermoanaerobe from the Great Artesian Basin of Australia.</title>
        <authorList>
            <person name="Ogg C.D."/>
            <person name="Patel B.K.C."/>
        </authorList>
    </citation>
    <scope>NUCLEOTIDE SEQUENCE [LARGE SCALE GENOMIC DNA]</scope>
    <source>
        <strain evidence="5 6">RC3</strain>
    </source>
</reference>
<dbReference type="AlphaFoldDB" id="I7K7V3"/>
<keyword evidence="2" id="KW-0238">DNA-binding</keyword>
<evidence type="ECO:0000313" key="5">
    <source>
        <dbReference type="EMBL" id="CCJ33614.1"/>
    </source>
</evidence>
<dbReference type="OrthoDB" id="5461037at2"/>
<dbReference type="STRING" id="857293.CAAU_1530"/>
<evidence type="ECO:0000256" key="1">
    <source>
        <dbReference type="ARBA" id="ARBA00023015"/>
    </source>
</evidence>
<dbReference type="eggNOG" id="COG1846">
    <property type="taxonomic scope" value="Bacteria"/>
</dbReference>
<dbReference type="Pfam" id="PF01047">
    <property type="entry name" value="MarR"/>
    <property type="match status" value="1"/>
</dbReference>
<keyword evidence="3" id="KW-0804">Transcription</keyword>
<dbReference type="PANTHER" id="PTHR42756">
    <property type="entry name" value="TRANSCRIPTIONAL REGULATOR, MARR"/>
    <property type="match status" value="1"/>
</dbReference>
<evidence type="ECO:0000259" key="4">
    <source>
        <dbReference type="PROSITE" id="PS50995"/>
    </source>
</evidence>
<keyword evidence="6" id="KW-1185">Reference proteome</keyword>
<dbReference type="GO" id="GO:0003677">
    <property type="term" value="F:DNA binding"/>
    <property type="evidence" value="ECO:0007669"/>
    <property type="project" value="UniProtKB-KW"/>
</dbReference>
<evidence type="ECO:0000256" key="3">
    <source>
        <dbReference type="ARBA" id="ARBA00023163"/>
    </source>
</evidence>
<keyword evidence="1" id="KW-0805">Transcription regulation</keyword>
<sequence length="153" mass="17844">MDKSYSVLNQLLVDIFNDILLIEQNALKSGELSDLSITEVHAIEAIGKATERTMGEVAQDLKVTMGTLTIMVDKLVRKGYAERFRSEEDRRVVFVRLTKKGELVYKLHERFHHEMIRSIIDGLSEEEEKILISSLEKLKEFFRKKYDLILRKE</sequence>
<comment type="caution">
    <text evidence="5">The sequence shown here is derived from an EMBL/GenBank/DDBJ whole genome shotgun (WGS) entry which is preliminary data.</text>
</comment>
<feature type="domain" description="HTH marR-type" evidence="4">
    <location>
        <begin position="1"/>
        <end position="140"/>
    </location>
</feature>
<dbReference type="PANTHER" id="PTHR42756:SF1">
    <property type="entry name" value="TRANSCRIPTIONAL REPRESSOR OF EMRAB OPERON"/>
    <property type="match status" value="1"/>
</dbReference>
<dbReference type="SMART" id="SM00347">
    <property type="entry name" value="HTH_MARR"/>
    <property type="match status" value="1"/>
</dbReference>
<dbReference type="GO" id="GO:0003700">
    <property type="term" value="F:DNA-binding transcription factor activity"/>
    <property type="evidence" value="ECO:0007669"/>
    <property type="project" value="InterPro"/>
</dbReference>
<dbReference type="Proteomes" id="UP000007652">
    <property type="component" value="Unassembled WGS sequence"/>
</dbReference>
<gene>
    <name evidence="5" type="ORF">CAAU_1530</name>
</gene>
<name>I7K7V3_9CLOT</name>
<dbReference type="InterPro" id="IPR036388">
    <property type="entry name" value="WH-like_DNA-bd_sf"/>
</dbReference>
<dbReference type="EMBL" id="CAKP01000082">
    <property type="protein sequence ID" value="CCJ33614.1"/>
    <property type="molecule type" value="Genomic_DNA"/>
</dbReference>
<dbReference type="InterPro" id="IPR036390">
    <property type="entry name" value="WH_DNA-bd_sf"/>
</dbReference>
<organism evidence="5 6">
    <name type="scientific">Caloramator australicus RC3</name>
    <dbReference type="NCBI Taxonomy" id="857293"/>
    <lineage>
        <taxon>Bacteria</taxon>
        <taxon>Bacillati</taxon>
        <taxon>Bacillota</taxon>
        <taxon>Clostridia</taxon>
        <taxon>Eubacteriales</taxon>
        <taxon>Clostridiaceae</taxon>
        <taxon>Caloramator</taxon>
    </lineage>
</organism>
<dbReference type="SUPFAM" id="SSF46785">
    <property type="entry name" value="Winged helix' DNA-binding domain"/>
    <property type="match status" value="1"/>
</dbReference>